<dbReference type="Pfam" id="PF04191">
    <property type="entry name" value="PEMT"/>
    <property type="match status" value="1"/>
</dbReference>
<feature type="transmembrane region" description="Helical" evidence="5">
    <location>
        <begin position="42"/>
        <end position="64"/>
    </location>
</feature>
<proteinExistence type="predicted"/>
<dbReference type="Gene3D" id="1.20.120.1630">
    <property type="match status" value="1"/>
</dbReference>
<comment type="subcellular location">
    <subcellularLocation>
        <location evidence="1">Endomembrane system</location>
        <topology evidence="1">Multi-pass membrane protein</topology>
    </subcellularLocation>
</comment>
<evidence type="ECO:0000256" key="4">
    <source>
        <dbReference type="ARBA" id="ARBA00023136"/>
    </source>
</evidence>
<protein>
    <submittedName>
        <fullName evidence="6">Isoprenylcysteine carboxyl methyltransferase</fullName>
    </submittedName>
</protein>
<accession>A0A1A2NYI7</accession>
<keyword evidence="2 5" id="KW-0812">Transmembrane</keyword>
<organism evidence="6 7">
    <name type="scientific">Mycolicibacter sinensis (strain JDM601)</name>
    <name type="common">Mycobacterium sinense</name>
    <dbReference type="NCBI Taxonomy" id="875328"/>
    <lineage>
        <taxon>Bacteria</taxon>
        <taxon>Bacillati</taxon>
        <taxon>Actinomycetota</taxon>
        <taxon>Actinomycetes</taxon>
        <taxon>Mycobacteriales</taxon>
        <taxon>Mycobacteriaceae</taxon>
        <taxon>Mycolicibacter</taxon>
    </lineage>
</organism>
<evidence type="ECO:0000313" key="6">
    <source>
        <dbReference type="EMBL" id="OBI28934.1"/>
    </source>
</evidence>
<dbReference type="PANTHER" id="PTHR12714:SF9">
    <property type="entry name" value="PROTEIN-S-ISOPRENYLCYSTEINE O-METHYLTRANSFERASE"/>
    <property type="match status" value="1"/>
</dbReference>
<dbReference type="GO" id="GO:0008168">
    <property type="term" value="F:methyltransferase activity"/>
    <property type="evidence" value="ECO:0007669"/>
    <property type="project" value="UniProtKB-KW"/>
</dbReference>
<keyword evidence="3 5" id="KW-1133">Transmembrane helix</keyword>
<gene>
    <name evidence="6" type="ORF">A5710_00255</name>
</gene>
<reference evidence="7" key="1">
    <citation type="submission" date="2016-06" db="EMBL/GenBank/DDBJ databases">
        <authorList>
            <person name="Sutton G."/>
            <person name="Brinkac L."/>
            <person name="Sanka R."/>
            <person name="Adams M."/>
            <person name="Lau E."/>
            <person name="Sam S."/>
            <person name="Sreng N."/>
            <person name="Him V."/>
            <person name="Kerleguer A."/>
            <person name="Cheng S."/>
        </authorList>
    </citation>
    <scope>NUCLEOTIDE SEQUENCE [LARGE SCALE GENOMIC DNA]</scope>
    <source>
        <strain evidence="7">E1876</strain>
    </source>
</reference>
<evidence type="ECO:0000256" key="3">
    <source>
        <dbReference type="ARBA" id="ARBA00022989"/>
    </source>
</evidence>
<dbReference type="RefSeq" id="WP_064920785.1">
    <property type="nucleotide sequence ID" value="NZ_LZJK01000040.1"/>
</dbReference>
<sequence>MPGYLAALALALCPVLVAVRLIVLRRSGTDALHFGSTDRKDFLIPPFALVYFYVIFAGAFGWPLVGSQRFFDSDGLSWIGVVLCFSGLLMVVASLVAFGTSFRVGIDTDHPDKLVTSGVFAISRNPIYVGFGLVLLGQFLVFPSWIPLIYLLAAVWLFNRQVLREESFMREHYGREYAEYCSRVRRYL</sequence>
<keyword evidence="6" id="KW-0489">Methyltransferase</keyword>
<evidence type="ECO:0000313" key="7">
    <source>
        <dbReference type="Proteomes" id="UP000093943"/>
    </source>
</evidence>
<dbReference type="Proteomes" id="UP000093943">
    <property type="component" value="Unassembled WGS sequence"/>
</dbReference>
<keyword evidence="6" id="KW-0808">Transferase</keyword>
<evidence type="ECO:0000256" key="1">
    <source>
        <dbReference type="ARBA" id="ARBA00004127"/>
    </source>
</evidence>
<feature type="transmembrane region" description="Helical" evidence="5">
    <location>
        <begin position="76"/>
        <end position="98"/>
    </location>
</feature>
<dbReference type="EMBL" id="LZKG01000096">
    <property type="protein sequence ID" value="OBI28934.1"/>
    <property type="molecule type" value="Genomic_DNA"/>
</dbReference>
<dbReference type="InterPro" id="IPR007318">
    <property type="entry name" value="Phopholipid_MeTrfase"/>
</dbReference>
<dbReference type="OrthoDB" id="941586at2"/>
<dbReference type="AlphaFoldDB" id="A0A1A2NYI7"/>
<feature type="transmembrane region" description="Helical" evidence="5">
    <location>
        <begin position="127"/>
        <end position="158"/>
    </location>
</feature>
<dbReference type="PANTHER" id="PTHR12714">
    <property type="entry name" value="PROTEIN-S ISOPRENYLCYSTEINE O-METHYLTRANSFERASE"/>
    <property type="match status" value="1"/>
</dbReference>
<keyword evidence="4 5" id="KW-0472">Membrane</keyword>
<dbReference type="GO" id="GO:0012505">
    <property type="term" value="C:endomembrane system"/>
    <property type="evidence" value="ECO:0007669"/>
    <property type="project" value="UniProtKB-SubCell"/>
</dbReference>
<comment type="caution">
    <text evidence="6">The sequence shown here is derived from an EMBL/GenBank/DDBJ whole genome shotgun (WGS) entry which is preliminary data.</text>
</comment>
<dbReference type="GO" id="GO:0032259">
    <property type="term" value="P:methylation"/>
    <property type="evidence" value="ECO:0007669"/>
    <property type="project" value="UniProtKB-KW"/>
</dbReference>
<evidence type="ECO:0000256" key="2">
    <source>
        <dbReference type="ARBA" id="ARBA00022692"/>
    </source>
</evidence>
<name>A0A1A2NYI7_MYCSD</name>
<evidence type="ECO:0000256" key="5">
    <source>
        <dbReference type="SAM" id="Phobius"/>
    </source>
</evidence>